<dbReference type="AlphaFoldDB" id="A0A4Y7IJD6"/>
<keyword evidence="2" id="KW-1185">Reference proteome</keyword>
<protein>
    <submittedName>
        <fullName evidence="1">Uncharacterized protein</fullName>
    </submittedName>
</protein>
<reference evidence="1 2" key="1">
    <citation type="journal article" date="2018" name="Science">
        <title>The opium poppy genome and morphinan production.</title>
        <authorList>
            <person name="Guo L."/>
            <person name="Winzer T."/>
            <person name="Yang X."/>
            <person name="Li Y."/>
            <person name="Ning Z."/>
            <person name="He Z."/>
            <person name="Teodor R."/>
            <person name="Lu Y."/>
            <person name="Bowser T.A."/>
            <person name="Graham I.A."/>
            <person name="Ye K."/>
        </authorList>
    </citation>
    <scope>NUCLEOTIDE SEQUENCE [LARGE SCALE GENOMIC DNA]</scope>
    <source>
        <strain evidence="2">cv. HN1</strain>
        <tissue evidence="1">Leaves</tissue>
    </source>
</reference>
<sequence length="111" mass="13275">MVEDYRNGNKKMLRILLEAIMVRKISGKHADGADKEIYEEIKKEIKDRENYLNGKEFYYCPLRDRIIIEQAQEISQAKQLQIKEKWKAILQQIRSVEQVNQPAQQLRKSKR</sequence>
<accession>A0A4Y7IJD6</accession>
<evidence type="ECO:0000313" key="1">
    <source>
        <dbReference type="EMBL" id="RZC47822.1"/>
    </source>
</evidence>
<name>A0A4Y7IJD6_PAPSO</name>
<dbReference type="Proteomes" id="UP000316621">
    <property type="component" value="Chromosome 1"/>
</dbReference>
<dbReference type="EMBL" id="CM010715">
    <property type="protein sequence ID" value="RZC47822.1"/>
    <property type="molecule type" value="Genomic_DNA"/>
</dbReference>
<dbReference type="Gramene" id="RZC47822">
    <property type="protein sequence ID" value="RZC47822"/>
    <property type="gene ID" value="C5167_040779"/>
</dbReference>
<evidence type="ECO:0000313" key="2">
    <source>
        <dbReference type="Proteomes" id="UP000316621"/>
    </source>
</evidence>
<organism evidence="1 2">
    <name type="scientific">Papaver somniferum</name>
    <name type="common">Opium poppy</name>
    <dbReference type="NCBI Taxonomy" id="3469"/>
    <lineage>
        <taxon>Eukaryota</taxon>
        <taxon>Viridiplantae</taxon>
        <taxon>Streptophyta</taxon>
        <taxon>Embryophyta</taxon>
        <taxon>Tracheophyta</taxon>
        <taxon>Spermatophyta</taxon>
        <taxon>Magnoliopsida</taxon>
        <taxon>Ranunculales</taxon>
        <taxon>Papaveraceae</taxon>
        <taxon>Papaveroideae</taxon>
        <taxon>Papaver</taxon>
    </lineage>
</organism>
<gene>
    <name evidence="1" type="ORF">C5167_040779</name>
</gene>
<proteinExistence type="predicted"/>